<evidence type="ECO:0000313" key="3">
    <source>
        <dbReference type="Proteomes" id="UP000054988"/>
    </source>
</evidence>
<keyword evidence="1" id="KW-0812">Transmembrane</keyword>
<reference evidence="2 3" key="1">
    <citation type="submission" date="2015-12" db="EMBL/GenBank/DDBJ databases">
        <title>Draft genome sequence of Moniliophthora roreri, the causal agent of frosty pod rot of cacao.</title>
        <authorList>
            <person name="Aime M.C."/>
            <person name="Diaz-Valderrama J.R."/>
            <person name="Kijpornyongpan T."/>
            <person name="Phillips-Mora W."/>
        </authorList>
    </citation>
    <scope>NUCLEOTIDE SEQUENCE [LARGE SCALE GENOMIC DNA]</scope>
    <source>
        <strain evidence="2 3">MCA 2952</strain>
    </source>
</reference>
<feature type="transmembrane region" description="Helical" evidence="1">
    <location>
        <begin position="131"/>
        <end position="153"/>
    </location>
</feature>
<dbReference type="AlphaFoldDB" id="A0A0W0FA63"/>
<name>A0A0W0FA63_MONRR</name>
<evidence type="ECO:0000313" key="2">
    <source>
        <dbReference type="EMBL" id="KTB33263.1"/>
    </source>
</evidence>
<proteinExistence type="predicted"/>
<gene>
    <name evidence="2" type="ORF">WG66_14156</name>
</gene>
<dbReference type="eggNOG" id="ENOG502SP7E">
    <property type="taxonomic scope" value="Eukaryota"/>
</dbReference>
<feature type="transmembrane region" description="Helical" evidence="1">
    <location>
        <begin position="97"/>
        <end position="119"/>
    </location>
</feature>
<evidence type="ECO:0000256" key="1">
    <source>
        <dbReference type="SAM" id="Phobius"/>
    </source>
</evidence>
<feature type="transmembrane region" description="Helical" evidence="1">
    <location>
        <begin position="178"/>
        <end position="197"/>
    </location>
</feature>
<feature type="transmembrane region" description="Helical" evidence="1">
    <location>
        <begin position="229"/>
        <end position="249"/>
    </location>
</feature>
<protein>
    <submittedName>
        <fullName evidence="2">Uncharacterized protein</fullName>
    </submittedName>
</protein>
<accession>A0A0W0FA63</accession>
<organism evidence="2 3">
    <name type="scientific">Moniliophthora roreri</name>
    <name type="common">Frosty pod rot fungus</name>
    <name type="synonym">Monilia roreri</name>
    <dbReference type="NCBI Taxonomy" id="221103"/>
    <lineage>
        <taxon>Eukaryota</taxon>
        <taxon>Fungi</taxon>
        <taxon>Dikarya</taxon>
        <taxon>Basidiomycota</taxon>
        <taxon>Agaricomycotina</taxon>
        <taxon>Agaricomycetes</taxon>
        <taxon>Agaricomycetidae</taxon>
        <taxon>Agaricales</taxon>
        <taxon>Marasmiineae</taxon>
        <taxon>Marasmiaceae</taxon>
        <taxon>Moniliophthora</taxon>
    </lineage>
</organism>
<dbReference type="EMBL" id="LATX01002182">
    <property type="protein sequence ID" value="KTB33263.1"/>
    <property type="molecule type" value="Genomic_DNA"/>
</dbReference>
<dbReference type="Proteomes" id="UP000054988">
    <property type="component" value="Unassembled WGS sequence"/>
</dbReference>
<feature type="transmembrane region" description="Helical" evidence="1">
    <location>
        <begin position="39"/>
        <end position="57"/>
    </location>
</feature>
<keyword evidence="1" id="KW-0472">Membrane</keyword>
<feature type="transmembrane region" description="Helical" evidence="1">
    <location>
        <begin position="255"/>
        <end position="275"/>
    </location>
</feature>
<sequence>MPFSIYFAMQVILYRLYFSPSDIIFSSSKKGLGTPIRRFLFIATLAMFLFSTVYWALKIRVLMELIMYLDKIPTALSDAESPKKPTGIRSTSSVENIFGAIVLINYLLTDGVVLWRALVLCGSESKRLLRISLFFMVWCTLTVTSTIAIRFALELTSSEVPRFKTLTRAIDVCQVGNLIASFSTNVIATFVIALKAWRYRRWVLSELWAVGKKKGAGAERVLVLLTESGLFYCISGVMVLVASLIRLPVGTLGSIYTPVHVQIAGIYPIIVFLLVNQGKSLDQTVFCDTVDAPRAATQDLETLRFHVRSTIVTVQRPEVYGDRATVVDIGPEKEKKLTM</sequence>
<keyword evidence="1" id="KW-1133">Transmembrane helix</keyword>
<comment type="caution">
    <text evidence="2">The sequence shown here is derived from an EMBL/GenBank/DDBJ whole genome shotgun (WGS) entry which is preliminary data.</text>
</comment>